<dbReference type="Proteomes" id="UP000253688">
    <property type="component" value="Unassembled WGS sequence"/>
</dbReference>
<comment type="caution">
    <text evidence="1">The sequence shown here is derived from an EMBL/GenBank/DDBJ whole genome shotgun (WGS) entry which is preliminary data.</text>
</comment>
<dbReference type="AlphaFoldDB" id="A0A2R4UPW7"/>
<dbReference type="EMBL" id="QEWH01000075">
    <property type="protein sequence ID" value="RBA45152.1"/>
    <property type="molecule type" value="Genomic_DNA"/>
</dbReference>
<dbReference type="RefSeq" id="WP_004915591.1">
    <property type="nucleotide sequence ID" value="NZ_BBSD01000026.1"/>
</dbReference>
<dbReference type="KEGG" id="ajn:BVL33_09200"/>
<organism evidence="1 2">
    <name type="scientific">Acinetobacter junii</name>
    <dbReference type="NCBI Taxonomy" id="40215"/>
    <lineage>
        <taxon>Bacteria</taxon>
        <taxon>Pseudomonadati</taxon>
        <taxon>Pseudomonadota</taxon>
        <taxon>Gammaproteobacteria</taxon>
        <taxon>Moraxellales</taxon>
        <taxon>Moraxellaceae</taxon>
        <taxon>Acinetobacter</taxon>
    </lineage>
</organism>
<evidence type="ECO:0000313" key="2">
    <source>
        <dbReference type="Proteomes" id="UP000253688"/>
    </source>
</evidence>
<name>A0A2R4UPW7_ACIJU</name>
<proteinExistence type="predicted"/>
<reference evidence="1 2" key="1">
    <citation type="submission" date="2018-04" db="EMBL/GenBank/DDBJ databases">
        <title>Acinetobacter junii Genome sequencing and assembly.</title>
        <authorList>
            <person name="Su J."/>
            <person name="Rensing C."/>
            <person name="Mazhar H.S."/>
        </authorList>
    </citation>
    <scope>NUCLEOTIDE SEQUENCE [LARGE SCALE GENOMIC DNA]</scope>
    <source>
        <strain evidence="1 2">SC22</strain>
    </source>
</reference>
<protein>
    <submittedName>
        <fullName evidence="1">Uncharacterized protein</fullName>
    </submittedName>
</protein>
<evidence type="ECO:0000313" key="1">
    <source>
        <dbReference type="EMBL" id="RBA45152.1"/>
    </source>
</evidence>
<sequence>MNKKTLIIIQAPYSNLAKVWSELYQFALVDDPIVIMGEALLTVPDEIFNNYRNIYCLDSDVNLLNQTNHTQIKILQYSDFADLILEFNHCITLK</sequence>
<gene>
    <name evidence="1" type="ORF">DC346_12925</name>
</gene>
<dbReference type="STRING" id="40215.BVL33_09200"/>
<accession>A0A2R4UPW7</accession>